<dbReference type="Gene3D" id="2.60.120.200">
    <property type="match status" value="1"/>
</dbReference>
<evidence type="ECO:0000313" key="4">
    <source>
        <dbReference type="EMBL" id="KAK7309598.1"/>
    </source>
</evidence>
<dbReference type="PROSITE" id="PS00308">
    <property type="entry name" value="LECTIN_LEGUME_ALPHA"/>
    <property type="match status" value="1"/>
</dbReference>
<sequence length="276" mass="29866">MANTKSKLLATSKNPSCVFLTIFIFLVLLINSVKSDSLSFNLPSFEPSNRNIVTINDAKISGGVLELTKKDQYGNPVPHNVGLSIFIGVVHLSDKKSGKVADFSTEFSFVVNPKGTIPHGDGFTFFLSSLDFEFPVNSSGGFLGLFNEETAFKTLKNQVVAVEFDSFANEWDPNFPESDSPHIGIDINSIKSVATVAWPSDSQPQGEIGVARISYDSAYKILSVSVSYPRSPVTVLSHPVDFAAVLSERVLIGFSGTTGEVVETHDILSWSFASSL</sequence>
<name>A0AAN9K4A4_CLITE</name>
<evidence type="ECO:0000256" key="1">
    <source>
        <dbReference type="ARBA" id="ARBA00007606"/>
    </source>
</evidence>
<dbReference type="Proteomes" id="UP001359559">
    <property type="component" value="Unassembled WGS sequence"/>
</dbReference>
<dbReference type="InterPro" id="IPR013320">
    <property type="entry name" value="ConA-like_dom_sf"/>
</dbReference>
<feature type="domain" description="Legume lectin" evidence="3">
    <location>
        <begin position="37"/>
        <end position="275"/>
    </location>
</feature>
<dbReference type="CDD" id="cd06899">
    <property type="entry name" value="lectin_legume_LecRK_Arcelin_ConA"/>
    <property type="match status" value="1"/>
</dbReference>
<dbReference type="GO" id="GO:0030246">
    <property type="term" value="F:carbohydrate binding"/>
    <property type="evidence" value="ECO:0007669"/>
    <property type="project" value="UniProtKB-KW"/>
</dbReference>
<dbReference type="AlphaFoldDB" id="A0AAN9K4A4"/>
<dbReference type="InterPro" id="IPR000985">
    <property type="entry name" value="Lectin_LegA_CS"/>
</dbReference>
<dbReference type="PROSITE" id="PS00307">
    <property type="entry name" value="LECTIN_LEGUME_BETA"/>
    <property type="match status" value="1"/>
</dbReference>
<dbReference type="EMBL" id="JAYKXN010000002">
    <property type="protein sequence ID" value="KAK7309598.1"/>
    <property type="molecule type" value="Genomic_DNA"/>
</dbReference>
<dbReference type="InterPro" id="IPR016363">
    <property type="entry name" value="L-lectin"/>
</dbReference>
<gene>
    <name evidence="4" type="ORF">RJT34_06458</name>
</gene>
<keyword evidence="5" id="KW-1185">Reference proteome</keyword>
<comment type="caution">
    <text evidence="4">The sequence shown here is derived from an EMBL/GenBank/DDBJ whole genome shotgun (WGS) entry which is preliminary data.</text>
</comment>
<dbReference type="SUPFAM" id="SSF49899">
    <property type="entry name" value="Concanavalin A-like lectins/glucanases"/>
    <property type="match status" value="1"/>
</dbReference>
<dbReference type="InterPro" id="IPR050258">
    <property type="entry name" value="Leguminous_Lectin"/>
</dbReference>
<dbReference type="PIRSF" id="PIRSF002690">
    <property type="entry name" value="L-type_lectin_plant"/>
    <property type="match status" value="1"/>
</dbReference>
<organism evidence="4 5">
    <name type="scientific">Clitoria ternatea</name>
    <name type="common">Butterfly pea</name>
    <dbReference type="NCBI Taxonomy" id="43366"/>
    <lineage>
        <taxon>Eukaryota</taxon>
        <taxon>Viridiplantae</taxon>
        <taxon>Streptophyta</taxon>
        <taxon>Embryophyta</taxon>
        <taxon>Tracheophyta</taxon>
        <taxon>Spermatophyta</taxon>
        <taxon>Magnoliopsida</taxon>
        <taxon>eudicotyledons</taxon>
        <taxon>Gunneridae</taxon>
        <taxon>Pentapetalae</taxon>
        <taxon>rosids</taxon>
        <taxon>fabids</taxon>
        <taxon>Fabales</taxon>
        <taxon>Fabaceae</taxon>
        <taxon>Papilionoideae</taxon>
        <taxon>50 kb inversion clade</taxon>
        <taxon>NPAAA clade</taxon>
        <taxon>indigoferoid/millettioid clade</taxon>
        <taxon>Phaseoleae</taxon>
        <taxon>Clitoria</taxon>
    </lineage>
</organism>
<comment type="similarity">
    <text evidence="1">Belongs to the leguminous lectin family.</text>
</comment>
<reference evidence="4 5" key="1">
    <citation type="submission" date="2024-01" db="EMBL/GenBank/DDBJ databases">
        <title>The genomes of 5 underutilized Papilionoideae crops provide insights into root nodulation and disease resistance.</title>
        <authorList>
            <person name="Yuan L."/>
        </authorList>
    </citation>
    <scope>NUCLEOTIDE SEQUENCE [LARGE SCALE GENOMIC DNA]</scope>
    <source>
        <strain evidence="4">LY-2023</strain>
        <tissue evidence="4">Leaf</tissue>
    </source>
</reference>
<dbReference type="InterPro" id="IPR001220">
    <property type="entry name" value="Legume_lectin_dom"/>
</dbReference>
<dbReference type="PANTHER" id="PTHR32401:SF14">
    <property type="entry name" value="LECTIN 5"/>
    <property type="match status" value="1"/>
</dbReference>
<evidence type="ECO:0000256" key="2">
    <source>
        <dbReference type="ARBA" id="ARBA00022734"/>
    </source>
</evidence>
<dbReference type="PANTHER" id="PTHR32401">
    <property type="entry name" value="CONCANAVALIN A-LIKE LECTIN FAMILY PROTEIN"/>
    <property type="match status" value="1"/>
</dbReference>
<protein>
    <recommendedName>
        <fullName evidence="3">Legume lectin domain-containing protein</fullName>
    </recommendedName>
</protein>
<accession>A0AAN9K4A4</accession>
<keyword evidence="2" id="KW-0430">Lectin</keyword>
<evidence type="ECO:0000259" key="3">
    <source>
        <dbReference type="Pfam" id="PF00139"/>
    </source>
</evidence>
<dbReference type="Pfam" id="PF00139">
    <property type="entry name" value="Lectin_legB"/>
    <property type="match status" value="1"/>
</dbReference>
<dbReference type="InterPro" id="IPR019825">
    <property type="entry name" value="Lectin_legB_Mn/Ca_BS"/>
</dbReference>
<proteinExistence type="inferred from homology"/>
<evidence type="ECO:0000313" key="5">
    <source>
        <dbReference type="Proteomes" id="UP001359559"/>
    </source>
</evidence>